<dbReference type="STRING" id="1715691.TA5113_02577"/>
<feature type="transmembrane region" description="Helical" evidence="1">
    <location>
        <begin position="163"/>
        <end position="189"/>
    </location>
</feature>
<feature type="domain" description="Acyltransferase 3" evidence="2">
    <location>
        <begin position="22"/>
        <end position="335"/>
    </location>
</feature>
<dbReference type="Pfam" id="PF01757">
    <property type="entry name" value="Acyl_transf_3"/>
    <property type="match status" value="1"/>
</dbReference>
<organism evidence="3 4">
    <name type="scientific">Cognatishimia activa</name>
    <dbReference type="NCBI Taxonomy" id="1715691"/>
    <lineage>
        <taxon>Bacteria</taxon>
        <taxon>Pseudomonadati</taxon>
        <taxon>Pseudomonadota</taxon>
        <taxon>Alphaproteobacteria</taxon>
        <taxon>Rhodobacterales</taxon>
        <taxon>Paracoccaceae</taxon>
        <taxon>Cognatishimia</taxon>
    </lineage>
</organism>
<feature type="transmembrane region" description="Helical" evidence="1">
    <location>
        <begin position="196"/>
        <end position="215"/>
    </location>
</feature>
<evidence type="ECO:0000313" key="3">
    <source>
        <dbReference type="EMBL" id="CUK27610.1"/>
    </source>
</evidence>
<dbReference type="GO" id="GO:0016747">
    <property type="term" value="F:acyltransferase activity, transferring groups other than amino-acyl groups"/>
    <property type="evidence" value="ECO:0007669"/>
    <property type="project" value="InterPro"/>
</dbReference>
<protein>
    <submittedName>
        <fullName evidence="3">Acyltransferase family protein</fullName>
    </submittedName>
</protein>
<feature type="transmembrane region" description="Helical" evidence="1">
    <location>
        <begin position="317"/>
        <end position="335"/>
    </location>
</feature>
<keyword evidence="4" id="KW-1185">Reference proteome</keyword>
<dbReference type="Proteomes" id="UP000051184">
    <property type="component" value="Unassembled WGS sequence"/>
</dbReference>
<evidence type="ECO:0000259" key="2">
    <source>
        <dbReference type="Pfam" id="PF01757"/>
    </source>
</evidence>
<accession>A0A0P1J1F7</accession>
<evidence type="ECO:0000313" key="4">
    <source>
        <dbReference type="Proteomes" id="UP000051184"/>
    </source>
</evidence>
<sequence>MFDRSPSPLRAISQTESDMIRSMRVICIFLMIYAHVDTSGAASIINTGAYSWVSEYWIDFLARASVATLSFVSGFLSIAAINSGRVLPFIQSRFVTLIIPMAFWNMTFIAMAVAAAYVGVHSSALDYFRDADAWTYINALTGLGSEPVSQSLFFLRDLFVSSILLAVTWPLLRHALIPVIILLCAAAIFDALEPVIFRPTVPLFLFAGCMARIYGLSLESIARHFGVLVGAVLLLIVSLFLDSAQFDSAASEEVANIIKRVALTVFVIFVAERVSRTPLQAHFAKFEPHAYLTYLSHARSISVLHLLLGLKPMSSGFLIFFFVAPIASFAIAVIIRKALSVLPNWVSILMQGKGKGRLRSPKARPA</sequence>
<dbReference type="EMBL" id="CYUE01000025">
    <property type="protein sequence ID" value="CUK27610.1"/>
    <property type="molecule type" value="Genomic_DNA"/>
</dbReference>
<gene>
    <name evidence="3" type="ORF">TA5114_03438</name>
</gene>
<feature type="transmembrane region" description="Helical" evidence="1">
    <location>
        <begin position="60"/>
        <end position="82"/>
    </location>
</feature>
<feature type="transmembrane region" description="Helical" evidence="1">
    <location>
        <begin position="94"/>
        <end position="120"/>
    </location>
</feature>
<keyword evidence="3" id="KW-0012">Acyltransferase</keyword>
<dbReference type="AlphaFoldDB" id="A0A0P1J1F7"/>
<keyword evidence="1" id="KW-1133">Transmembrane helix</keyword>
<feature type="transmembrane region" description="Helical" evidence="1">
    <location>
        <begin position="221"/>
        <end position="241"/>
    </location>
</feature>
<keyword evidence="1" id="KW-0812">Transmembrane</keyword>
<reference evidence="4" key="1">
    <citation type="submission" date="2015-09" db="EMBL/GenBank/DDBJ databases">
        <authorList>
            <person name="Rodrigo-Torres Lidia"/>
            <person name="Arahal R.David."/>
        </authorList>
    </citation>
    <scope>NUCLEOTIDE SEQUENCE [LARGE SCALE GENOMIC DNA]</scope>
    <source>
        <strain evidence="4">CECT 5114</strain>
    </source>
</reference>
<dbReference type="InterPro" id="IPR002656">
    <property type="entry name" value="Acyl_transf_3_dom"/>
</dbReference>
<name>A0A0P1J1F7_9RHOB</name>
<feature type="transmembrane region" description="Helical" evidence="1">
    <location>
        <begin position="25"/>
        <end position="45"/>
    </location>
</feature>
<keyword evidence="1" id="KW-0472">Membrane</keyword>
<proteinExistence type="predicted"/>
<dbReference type="OrthoDB" id="7865226at2"/>
<keyword evidence="3" id="KW-0808">Transferase</keyword>
<evidence type="ECO:0000256" key="1">
    <source>
        <dbReference type="SAM" id="Phobius"/>
    </source>
</evidence>